<dbReference type="InterPro" id="IPR010998">
    <property type="entry name" value="Integrase_recombinase_N"/>
</dbReference>
<dbReference type="InterPro" id="IPR050090">
    <property type="entry name" value="Tyrosine_recombinase_XerCD"/>
</dbReference>
<organism evidence="4">
    <name type="scientific">Knufia peltigerae</name>
    <dbReference type="NCBI Taxonomy" id="1002370"/>
    <lineage>
        <taxon>Eukaryota</taxon>
        <taxon>Fungi</taxon>
        <taxon>Dikarya</taxon>
        <taxon>Ascomycota</taxon>
        <taxon>Pezizomycotina</taxon>
        <taxon>Eurotiomycetes</taxon>
        <taxon>Chaetothyriomycetidae</taxon>
        <taxon>Chaetothyriales</taxon>
        <taxon>Trichomeriaceae</taxon>
        <taxon>Knufia</taxon>
    </lineage>
</organism>
<dbReference type="InterPro" id="IPR013762">
    <property type="entry name" value="Integrase-like_cat_sf"/>
</dbReference>
<dbReference type="AlphaFoldDB" id="A0AA38Y0R4"/>
<dbReference type="SUPFAM" id="SSF56349">
    <property type="entry name" value="DNA breaking-rejoining enzymes"/>
    <property type="match status" value="1"/>
</dbReference>
<dbReference type="PANTHER" id="PTHR30349">
    <property type="entry name" value="PHAGE INTEGRASE-RELATED"/>
    <property type="match status" value="1"/>
</dbReference>
<name>A0AA38Y0R4_9EURO</name>
<feature type="domain" description="Tyr recombinase" evidence="3">
    <location>
        <begin position="177"/>
        <end position="395"/>
    </location>
</feature>
<comment type="caution">
    <text evidence="4">The sequence shown here is derived from an EMBL/GenBank/DDBJ whole genome shotgun (WGS) entry which is preliminary data.</text>
</comment>
<dbReference type="PANTHER" id="PTHR30349:SF41">
    <property type="entry name" value="INTEGRASE_RECOMBINASE PROTEIN MJ0367-RELATED"/>
    <property type="match status" value="1"/>
</dbReference>
<protein>
    <recommendedName>
        <fullName evidence="3">Tyr recombinase domain-containing protein</fullName>
    </recommendedName>
</protein>
<evidence type="ECO:0000256" key="1">
    <source>
        <dbReference type="ARBA" id="ARBA00023125"/>
    </source>
</evidence>
<dbReference type="Gene3D" id="1.10.443.10">
    <property type="entry name" value="Intergrase catalytic core"/>
    <property type="match status" value="1"/>
</dbReference>
<keyword evidence="1" id="KW-0238">DNA-binding</keyword>
<dbReference type="GO" id="GO:0006310">
    <property type="term" value="P:DNA recombination"/>
    <property type="evidence" value="ECO:0007669"/>
    <property type="project" value="UniProtKB-KW"/>
</dbReference>
<dbReference type="GO" id="GO:0015074">
    <property type="term" value="P:DNA integration"/>
    <property type="evidence" value="ECO:0007669"/>
    <property type="project" value="InterPro"/>
</dbReference>
<gene>
    <name evidence="4" type="ORF">H2204_008149</name>
</gene>
<dbReference type="InterPro" id="IPR002104">
    <property type="entry name" value="Integrase_catalytic"/>
</dbReference>
<dbReference type="CDD" id="cd00397">
    <property type="entry name" value="DNA_BRE_C"/>
    <property type="match status" value="1"/>
</dbReference>
<dbReference type="Gene3D" id="1.10.150.130">
    <property type="match status" value="1"/>
</dbReference>
<sequence>MVDAAFENITWGNGVKGPTLYIPQIFWRDCTPWREANMWVIWQIKRGAKKVETALSAIGHLRAFAAWLEERGMTWTHFPEREDQRCLTIYRGHLISQRESEQLMPSTVSARMSSVLRFYRWVMRNGLIVADQPLWKDKSVLVQLDHKYGMRRSVLVTSSELSIPNSGANLLTLEGGVIPVSVDVSQRIVSFASRHGSPEIALLLRTGFGTGMRVSTVLSLRERTVERAAPHPSFRGWFTIAVGPTGAVPVDTKFGRSGEILVPSAAIEALRSYIRSPRRLLRIALAKAEDRDLIFLTKSGRPFGNSSSKSMAMNTQISRLRKKAADVGESCLVGFNFHRARATFGTELAKAALKHGGITFAIWLVKNALMHKSEKDTLRYIKFVQSISILEDTSDQFSHEFFGMLP</sequence>
<evidence type="ECO:0000259" key="3">
    <source>
        <dbReference type="PROSITE" id="PS51898"/>
    </source>
</evidence>
<dbReference type="PROSITE" id="PS51898">
    <property type="entry name" value="TYR_RECOMBINASE"/>
    <property type="match status" value="1"/>
</dbReference>
<dbReference type="EMBL" id="JAPDRN010000057">
    <property type="protein sequence ID" value="KAJ9631422.1"/>
    <property type="molecule type" value="Genomic_DNA"/>
</dbReference>
<proteinExistence type="predicted"/>
<dbReference type="InterPro" id="IPR011010">
    <property type="entry name" value="DNA_brk_join_enz"/>
</dbReference>
<dbReference type="GO" id="GO:0003677">
    <property type="term" value="F:DNA binding"/>
    <property type="evidence" value="ECO:0007669"/>
    <property type="project" value="UniProtKB-KW"/>
</dbReference>
<accession>A0AA38Y0R4</accession>
<keyword evidence="2" id="KW-0233">DNA recombination</keyword>
<evidence type="ECO:0000313" key="4">
    <source>
        <dbReference type="EMBL" id="KAJ9631422.1"/>
    </source>
</evidence>
<evidence type="ECO:0000256" key="2">
    <source>
        <dbReference type="ARBA" id="ARBA00023172"/>
    </source>
</evidence>
<reference evidence="4" key="1">
    <citation type="submission" date="2022-10" db="EMBL/GenBank/DDBJ databases">
        <title>Culturing micro-colonial fungi from biological soil crusts in the Mojave desert and describing Neophaeococcomyces mojavensis, and introducing the new genera and species Taxawa tesnikishii.</title>
        <authorList>
            <person name="Kurbessoian T."/>
            <person name="Stajich J.E."/>
        </authorList>
    </citation>
    <scope>NUCLEOTIDE SEQUENCE</scope>
    <source>
        <strain evidence="4">TK_35</strain>
    </source>
</reference>